<dbReference type="Proteomes" id="UP000029014">
    <property type="component" value="Unassembled WGS sequence"/>
</dbReference>
<sequence length="458" mass="48646">MNVVMNIRLLEGWLPSLLAALLLAGLSSLIVLPRRRPGTGSHAVASPVLVMVAAGAAGYALVWFLSDVVMAFGVSVGWMVMTVVAAAFSLVAFLIVMVVRSSSARRITAIVLIPLTIVVCATSVNMVYGEYTTVGSIIGQDPYPPLSDVTLKRPVMSVRRWRSLASRGDIATDLPSHGIVRTTDIPATRSGFAARSATVYLPPAALSSTPPRLPVMVLMSGQPGSPTRLMSAGDIPAIMDEYAARHHGLAPIVVSPDQNGSFEHNSLCADTSVYGRAETYLVKDVPRWIKSTLPASSDASQWLIGGFSQGGTCSVQLGPPHPELFGSIFAAATEFEPTNGSRSKTIAKFFDGDAESYDAHIPTTIIARHSPSSQTLMMIAGEWDKDAQDNQRRIAAVARSAGMRVTVMVSRASGHDWHTVRNGLAPVLESFGARTGLGKATTSIRSDPRIVLVPGFGQ</sequence>
<dbReference type="PANTHER" id="PTHR48098:SF1">
    <property type="entry name" value="DIACYLGLYCEROL ACYLTRANSFERASE_MYCOLYLTRANSFERASE AG85A"/>
    <property type="match status" value="1"/>
</dbReference>
<dbReference type="SUPFAM" id="SSF53474">
    <property type="entry name" value="alpha/beta-Hydrolases"/>
    <property type="match status" value="1"/>
</dbReference>
<protein>
    <submittedName>
        <fullName evidence="2">Esterase</fullName>
    </submittedName>
</protein>
<feature type="transmembrane region" description="Helical" evidence="1">
    <location>
        <begin position="71"/>
        <end position="95"/>
    </location>
</feature>
<keyword evidence="1" id="KW-0812">Transmembrane</keyword>
<dbReference type="AlphaFoldDB" id="A0A087BN28"/>
<dbReference type="GO" id="GO:0016747">
    <property type="term" value="F:acyltransferase activity, transferring groups other than amino-acyl groups"/>
    <property type="evidence" value="ECO:0007669"/>
    <property type="project" value="TreeGrafter"/>
</dbReference>
<feature type="transmembrane region" description="Helical" evidence="1">
    <location>
        <begin position="12"/>
        <end position="32"/>
    </location>
</feature>
<feature type="transmembrane region" description="Helical" evidence="1">
    <location>
        <begin position="107"/>
        <end position="128"/>
    </location>
</feature>
<evidence type="ECO:0000256" key="1">
    <source>
        <dbReference type="SAM" id="Phobius"/>
    </source>
</evidence>
<keyword evidence="3" id="KW-1185">Reference proteome</keyword>
<dbReference type="EMBL" id="JGZD01000009">
    <property type="protein sequence ID" value="KFI72428.1"/>
    <property type="molecule type" value="Genomic_DNA"/>
</dbReference>
<dbReference type="Gene3D" id="3.40.50.1820">
    <property type="entry name" value="alpha/beta hydrolase"/>
    <property type="match status" value="1"/>
</dbReference>
<evidence type="ECO:0000313" key="2">
    <source>
        <dbReference type="EMBL" id="KFI72428.1"/>
    </source>
</evidence>
<dbReference type="InterPro" id="IPR029058">
    <property type="entry name" value="AB_hydrolase_fold"/>
</dbReference>
<accession>A0A087BN28</accession>
<dbReference type="InterPro" id="IPR000801">
    <property type="entry name" value="Esterase-like"/>
</dbReference>
<proteinExistence type="predicted"/>
<reference evidence="2 3" key="1">
    <citation type="submission" date="2014-03" db="EMBL/GenBank/DDBJ databases">
        <title>Genomics of Bifidobacteria.</title>
        <authorList>
            <person name="Ventura M."/>
            <person name="Milani C."/>
            <person name="Lugli G.A."/>
        </authorList>
    </citation>
    <scope>NUCLEOTIDE SEQUENCE [LARGE SCALE GENOMIC DNA]</scope>
    <source>
        <strain evidence="2 3">LMG 11592</strain>
    </source>
</reference>
<dbReference type="eggNOG" id="COG0627">
    <property type="taxonomic scope" value="Bacteria"/>
</dbReference>
<organism evidence="2 3">
    <name type="scientific">Bifidobacterium minimum</name>
    <dbReference type="NCBI Taxonomy" id="1693"/>
    <lineage>
        <taxon>Bacteria</taxon>
        <taxon>Bacillati</taxon>
        <taxon>Actinomycetota</taxon>
        <taxon>Actinomycetes</taxon>
        <taxon>Bifidobacteriales</taxon>
        <taxon>Bifidobacteriaceae</taxon>
        <taxon>Bifidobacterium</taxon>
    </lineage>
</organism>
<comment type="caution">
    <text evidence="2">The sequence shown here is derived from an EMBL/GenBank/DDBJ whole genome shotgun (WGS) entry which is preliminary data.</text>
</comment>
<dbReference type="InterPro" id="IPR050583">
    <property type="entry name" value="Mycobacterial_A85_antigen"/>
</dbReference>
<dbReference type="STRING" id="1693.BMIN_0323"/>
<evidence type="ECO:0000313" key="3">
    <source>
        <dbReference type="Proteomes" id="UP000029014"/>
    </source>
</evidence>
<keyword evidence="1" id="KW-0472">Membrane</keyword>
<name>A0A087BN28_9BIFI</name>
<dbReference type="RefSeq" id="WP_022860457.1">
    <property type="nucleotide sequence ID" value="NZ_JGZD01000009.1"/>
</dbReference>
<feature type="transmembrane region" description="Helical" evidence="1">
    <location>
        <begin position="44"/>
        <end position="65"/>
    </location>
</feature>
<keyword evidence="1" id="KW-1133">Transmembrane helix</keyword>
<dbReference type="PANTHER" id="PTHR48098">
    <property type="entry name" value="ENTEROCHELIN ESTERASE-RELATED"/>
    <property type="match status" value="1"/>
</dbReference>
<gene>
    <name evidence="2" type="ORF">BMIN_0323</name>
</gene>
<dbReference type="Pfam" id="PF00756">
    <property type="entry name" value="Esterase"/>
    <property type="match status" value="1"/>
</dbReference>